<evidence type="ECO:0000256" key="1">
    <source>
        <dbReference type="ARBA" id="ARBA00004651"/>
    </source>
</evidence>
<dbReference type="RefSeq" id="WP_345015619.1">
    <property type="nucleotide sequence ID" value="NZ_BAAAZY010000012.1"/>
</dbReference>
<dbReference type="PANTHER" id="PTHR33908:SF11">
    <property type="entry name" value="MEMBRANE PROTEIN"/>
    <property type="match status" value="1"/>
</dbReference>
<feature type="transmembrane region" description="Helical" evidence="9">
    <location>
        <begin position="186"/>
        <end position="208"/>
    </location>
</feature>
<name>A0ABP7VHW1_9ACTN</name>
<keyword evidence="6 9" id="KW-1133">Transmembrane helix</keyword>
<comment type="caution">
    <text evidence="11">The sequence shown here is derived from an EMBL/GenBank/DDBJ whole genome shotgun (WGS) entry which is preliminary data.</text>
</comment>
<keyword evidence="12" id="KW-1185">Reference proteome</keyword>
<organism evidence="11 12">
    <name type="scientific">Streptomyces shaanxiensis</name>
    <dbReference type="NCBI Taxonomy" id="653357"/>
    <lineage>
        <taxon>Bacteria</taxon>
        <taxon>Bacillati</taxon>
        <taxon>Actinomycetota</taxon>
        <taxon>Actinomycetes</taxon>
        <taxon>Kitasatosporales</taxon>
        <taxon>Streptomycetaceae</taxon>
        <taxon>Streptomyces</taxon>
    </lineage>
</organism>
<feature type="transmembrane region" description="Helical" evidence="9">
    <location>
        <begin position="283"/>
        <end position="301"/>
    </location>
</feature>
<dbReference type="PANTHER" id="PTHR33908">
    <property type="entry name" value="MANNOSYLTRANSFERASE YKCB-RELATED"/>
    <property type="match status" value="1"/>
</dbReference>
<comment type="subcellular location">
    <subcellularLocation>
        <location evidence="1">Cell membrane</location>
        <topology evidence="1">Multi-pass membrane protein</topology>
    </subcellularLocation>
</comment>
<dbReference type="Pfam" id="PF13231">
    <property type="entry name" value="PMT_2"/>
    <property type="match status" value="1"/>
</dbReference>
<dbReference type="EMBL" id="BAAAZY010000012">
    <property type="protein sequence ID" value="GAA4067541.1"/>
    <property type="molecule type" value="Genomic_DNA"/>
</dbReference>
<evidence type="ECO:0000256" key="8">
    <source>
        <dbReference type="SAM" id="MobiDB-lite"/>
    </source>
</evidence>
<evidence type="ECO:0000256" key="5">
    <source>
        <dbReference type="ARBA" id="ARBA00022692"/>
    </source>
</evidence>
<evidence type="ECO:0000313" key="12">
    <source>
        <dbReference type="Proteomes" id="UP001499984"/>
    </source>
</evidence>
<evidence type="ECO:0000256" key="3">
    <source>
        <dbReference type="ARBA" id="ARBA00022676"/>
    </source>
</evidence>
<evidence type="ECO:0000259" key="10">
    <source>
        <dbReference type="Pfam" id="PF13231"/>
    </source>
</evidence>
<keyword evidence="4" id="KW-0808">Transferase</keyword>
<feature type="transmembrane region" description="Helical" evidence="9">
    <location>
        <begin position="357"/>
        <end position="377"/>
    </location>
</feature>
<evidence type="ECO:0000256" key="2">
    <source>
        <dbReference type="ARBA" id="ARBA00022475"/>
    </source>
</evidence>
<feature type="region of interest" description="Disordered" evidence="8">
    <location>
        <begin position="1"/>
        <end position="21"/>
    </location>
</feature>
<feature type="domain" description="Glycosyltransferase RgtA/B/C/D-like" evidence="10">
    <location>
        <begin position="190"/>
        <end position="324"/>
    </location>
</feature>
<evidence type="ECO:0000256" key="9">
    <source>
        <dbReference type="SAM" id="Phobius"/>
    </source>
</evidence>
<evidence type="ECO:0000256" key="7">
    <source>
        <dbReference type="ARBA" id="ARBA00023136"/>
    </source>
</evidence>
<feature type="transmembrane region" description="Helical" evidence="9">
    <location>
        <begin position="113"/>
        <end position="133"/>
    </location>
</feature>
<keyword evidence="5 9" id="KW-0812">Transmembrane</keyword>
<dbReference type="InterPro" id="IPR038731">
    <property type="entry name" value="RgtA/B/C-like"/>
</dbReference>
<feature type="region of interest" description="Disordered" evidence="8">
    <location>
        <begin position="53"/>
        <end position="72"/>
    </location>
</feature>
<evidence type="ECO:0000256" key="4">
    <source>
        <dbReference type="ARBA" id="ARBA00022679"/>
    </source>
</evidence>
<evidence type="ECO:0000313" key="11">
    <source>
        <dbReference type="EMBL" id="GAA4067541.1"/>
    </source>
</evidence>
<sequence length="604" mass="66472">MTSRHDHYTPQPYDPYADDDFTWFNSDGQAAAVPQGQQGYGYDEQYHAYQQQHEQHAQYADAVPQQPVGQHEDQPTYALRTVRYQQVPDEPEYHIPETPDAGWDDRPSRRRAWVSRGVLVVLMAIQAVLSLRLSNTAFQDEALYLAAGHNIIDHWTNGTPLHSGYESYFSGSPMLYPVAAAVVDGYFGLSGARLLSLLCMLGATGLLYSFTRRMFNERVALVAAAMFAVTQPTIVLGWFATYDAPAIFLLALSAWIVVRTNRAPAIAVLLAAPVMVLAVAVKYASALYVPTLVVLAALTAWHHKGWRCLLRAFLLGLGTAALVGVGLMYTDVLAGVQQTTTNRAHGTDSAASLLQKSVEWGGLMFATAVAGAAAYALRGRMNESPRSYGLNGPGWRWRVLLGLVLTGTAVLAPAYQIHLSTAVSLYKHLDFGLLFAAPMAGVGVIRLVGKHFRYPQLGILIWVAALCLGVSQSEWRFGLWPDSTPLVKAIEPYMKPEARYLGATYEVPVYYLRDKTNHSQWTSTYGIGYSDEKGKIHHGREGYRLAIEAGYFDLVVLDGVATPDLDKYLEQQVTKSGHYRMVGTISFELSGGGTGSYKIWTKTS</sequence>
<feature type="compositionally biased region" description="Low complexity" evidence="8">
    <location>
        <begin position="53"/>
        <end position="62"/>
    </location>
</feature>
<keyword evidence="7 9" id="KW-0472">Membrane</keyword>
<feature type="transmembrane region" description="Helical" evidence="9">
    <location>
        <begin position="313"/>
        <end position="336"/>
    </location>
</feature>
<protein>
    <submittedName>
        <fullName evidence="11">DUF3824 domain-containing protein</fullName>
    </submittedName>
</protein>
<feature type="transmembrane region" description="Helical" evidence="9">
    <location>
        <begin position="429"/>
        <end position="448"/>
    </location>
</feature>
<accession>A0ABP7VHW1</accession>
<keyword evidence="3" id="KW-0328">Glycosyltransferase</keyword>
<gene>
    <name evidence="11" type="ORF">GCM10022233_48740</name>
</gene>
<keyword evidence="2" id="KW-1003">Cell membrane</keyword>
<feature type="transmembrane region" description="Helical" evidence="9">
    <location>
        <begin position="397"/>
        <end position="417"/>
    </location>
</feature>
<dbReference type="Proteomes" id="UP001499984">
    <property type="component" value="Unassembled WGS sequence"/>
</dbReference>
<evidence type="ECO:0000256" key="6">
    <source>
        <dbReference type="ARBA" id="ARBA00022989"/>
    </source>
</evidence>
<reference evidence="12" key="1">
    <citation type="journal article" date="2019" name="Int. J. Syst. Evol. Microbiol.">
        <title>The Global Catalogue of Microorganisms (GCM) 10K type strain sequencing project: providing services to taxonomists for standard genome sequencing and annotation.</title>
        <authorList>
            <consortium name="The Broad Institute Genomics Platform"/>
            <consortium name="The Broad Institute Genome Sequencing Center for Infectious Disease"/>
            <person name="Wu L."/>
            <person name="Ma J."/>
        </authorList>
    </citation>
    <scope>NUCLEOTIDE SEQUENCE [LARGE SCALE GENOMIC DNA]</scope>
    <source>
        <strain evidence="12">JCM 16925</strain>
    </source>
</reference>
<feature type="transmembrane region" description="Helical" evidence="9">
    <location>
        <begin position="220"/>
        <end position="240"/>
    </location>
</feature>
<dbReference type="InterPro" id="IPR050297">
    <property type="entry name" value="LipidA_mod_glycosyltrf_83"/>
</dbReference>
<proteinExistence type="predicted"/>